<feature type="region of interest" description="Disordered" evidence="1">
    <location>
        <begin position="320"/>
        <end position="351"/>
    </location>
</feature>
<organism evidence="2 3">
    <name type="scientific">Sporomusa silvacetica DSM 10669</name>
    <dbReference type="NCBI Taxonomy" id="1123289"/>
    <lineage>
        <taxon>Bacteria</taxon>
        <taxon>Bacillati</taxon>
        <taxon>Bacillota</taxon>
        <taxon>Negativicutes</taxon>
        <taxon>Selenomonadales</taxon>
        <taxon>Sporomusaceae</taxon>
        <taxon>Sporomusa</taxon>
    </lineage>
</organism>
<name>A0ABZ3IIB1_9FIRM</name>
<sequence length="364" mass="41479">MSKFIFDLQRFADDSDGYSIDEALSVINGTNEVTAESEQAQEQSANTEQEQGAQEGQNTDTDTYESQENQEVNDGAQQSAEKQQADQEPKTPDFNQVIKFKENGQEVELTLAQLIERAQKGSNYDRHMQELKSQQKAYETSLQQQQQPPDPVKQFEDLNNKVTARAMAMLGIDNPDDFVPDATGIMGNKTHFAAYQKALLDVQQEQQSQQAQFQEYKAQEDRYASFIDSNWKDPDAEKVNEHATQSFYNLPSKGPEGIAEFNRLYPIYQKIQQRDEYWRGNKSIKIDPFTASELNEIEKFMNNCKTEYRTKQTKEQVKAQVPKSVPIKPTVKVEGTGSGEPTPSQKPDFKKLRSMDIDDIAKLL</sequence>
<keyword evidence="3" id="KW-1185">Reference proteome</keyword>
<feature type="region of interest" description="Disordered" evidence="1">
    <location>
        <begin position="129"/>
        <end position="153"/>
    </location>
</feature>
<evidence type="ECO:0000256" key="1">
    <source>
        <dbReference type="SAM" id="MobiDB-lite"/>
    </source>
</evidence>
<accession>A0ABZ3IIB1</accession>
<feature type="compositionally biased region" description="Polar residues" evidence="1">
    <location>
        <begin position="29"/>
        <end position="82"/>
    </location>
</feature>
<proteinExistence type="predicted"/>
<gene>
    <name evidence="2" type="ORF">SPSIL_015140</name>
</gene>
<evidence type="ECO:0000313" key="3">
    <source>
        <dbReference type="Proteomes" id="UP000216752"/>
    </source>
</evidence>
<dbReference type="EMBL" id="CP155573">
    <property type="protein sequence ID" value="XFO65404.1"/>
    <property type="molecule type" value="Genomic_DNA"/>
</dbReference>
<dbReference type="Proteomes" id="UP000216752">
    <property type="component" value="Chromosome"/>
</dbReference>
<feature type="compositionally biased region" description="Polar residues" evidence="1">
    <location>
        <begin position="131"/>
        <end position="142"/>
    </location>
</feature>
<reference evidence="2" key="1">
    <citation type="submission" date="2024-05" db="EMBL/GenBank/DDBJ databases">
        <title>Isolation and characterization of Sporomusa carbonis sp. nov., a carboxydotrophic hydrogenogen in the genus of Sporomusa isolated from a charcoal burning pile.</title>
        <authorList>
            <person name="Boeer T."/>
            <person name="Rosenbaum F."/>
            <person name="Eysell L."/>
            <person name="Mueller V."/>
            <person name="Daniel R."/>
            <person name="Poehlein A."/>
        </authorList>
    </citation>
    <scope>NUCLEOTIDE SEQUENCE [LARGE SCALE GENOMIC DNA]</scope>
    <source>
        <strain evidence="2">DSM 10669</strain>
    </source>
</reference>
<protein>
    <submittedName>
        <fullName evidence="2">Uncharacterized protein</fullName>
    </submittedName>
</protein>
<feature type="region of interest" description="Disordered" evidence="1">
    <location>
        <begin position="29"/>
        <end position="99"/>
    </location>
</feature>
<evidence type="ECO:0000313" key="2">
    <source>
        <dbReference type="EMBL" id="XFO65404.1"/>
    </source>
</evidence>
<dbReference type="RefSeq" id="WP_094603457.1">
    <property type="nucleotide sequence ID" value="NZ_CP155573.1"/>
</dbReference>